<evidence type="ECO:0000259" key="2">
    <source>
        <dbReference type="Pfam" id="PF07238"/>
    </source>
</evidence>
<evidence type="ECO:0000313" key="3">
    <source>
        <dbReference type="EMBL" id="MCB5227163.1"/>
    </source>
</evidence>
<dbReference type="EMBL" id="JAEINI020000005">
    <property type="protein sequence ID" value="MCB5227163.1"/>
    <property type="molecule type" value="Genomic_DNA"/>
</dbReference>
<dbReference type="SUPFAM" id="SSF141371">
    <property type="entry name" value="PilZ domain-like"/>
    <property type="match status" value="1"/>
</dbReference>
<keyword evidence="1" id="KW-0973">c-di-GMP</keyword>
<dbReference type="InterPro" id="IPR027021">
    <property type="entry name" value="C-di-GMP_BP_PA4608"/>
</dbReference>
<proteinExistence type="predicted"/>
<sequence length="120" mass="13569">MMEQRHNKRVRFFSEAFLAAAGKRYPTEIFDLSLKGALVKKPSEPLPNTTEPMLLQLQLSGSTEVLTMQVTIAHEHADYIGLHCTKIDIDSISHLRRLLELNLGDPELLSRELAELSNLD</sequence>
<keyword evidence="4" id="KW-1185">Reference proteome</keyword>
<dbReference type="InterPro" id="IPR009875">
    <property type="entry name" value="PilZ_domain"/>
</dbReference>
<reference evidence="3 4" key="1">
    <citation type="submission" date="2021-10" db="EMBL/GenBank/DDBJ databases">
        <title>Alishewanella koreense sp. nov. isolated from seawater of southwestern coast in South Korea and the proposal for the reclassification of Rheinheimera perlucida and Rheinheimera tuosuensis as Arsukibacterium perlucida and Arsukibacterium tuosuensis.</title>
        <authorList>
            <person name="Kim K.H."/>
            <person name="Ruan W."/>
            <person name="Kim K.R."/>
            <person name="Baek J.H."/>
            <person name="Jeon C.O."/>
        </authorList>
    </citation>
    <scope>NUCLEOTIDE SEQUENCE [LARGE SCALE GENOMIC DNA]</scope>
    <source>
        <strain evidence="3 4">16-MA</strain>
    </source>
</reference>
<evidence type="ECO:0000256" key="1">
    <source>
        <dbReference type="PIRNR" id="PIRNR028141"/>
    </source>
</evidence>
<keyword evidence="1" id="KW-0547">Nucleotide-binding</keyword>
<dbReference type="Pfam" id="PF07238">
    <property type="entry name" value="PilZ"/>
    <property type="match status" value="1"/>
</dbReference>
<comment type="function">
    <text evidence="1">Binds the second messenger bis-(3'-5') cyclic dimeric guanosine monophosphate (c-di-GMP). Can bind two c-di-GMP molecules per monomer. May play a role in bacterial second-messenger regulated processes. Binding to c-di-GMP induces a conformational change of the C- and N-termini resulting in the exposure of a highly negative surface on one side of the protein to a possible effector protein.</text>
</comment>
<evidence type="ECO:0000313" key="4">
    <source>
        <dbReference type="Proteomes" id="UP000633814"/>
    </source>
</evidence>
<protein>
    <recommendedName>
        <fullName evidence="1">Cyclic diguanosine monophosphate-binding protein</fullName>
        <shortName evidence="1">c-di-GMP-binding protein</shortName>
    </recommendedName>
    <alternativeName>
        <fullName evidence="1">Pilz domain-containing protein</fullName>
    </alternativeName>
</protein>
<name>A0ABS8C4A5_9ALTE</name>
<dbReference type="Gene3D" id="2.40.10.220">
    <property type="entry name" value="predicted glycosyltransferase like domains"/>
    <property type="match status" value="1"/>
</dbReference>
<dbReference type="PIRSF" id="PIRSF028141">
    <property type="entry name" value="C-di-GMP_BP_PA4608"/>
    <property type="match status" value="1"/>
</dbReference>
<accession>A0ABS8C4A5</accession>
<comment type="subunit">
    <text evidence="1">Monomer in both c-di-GMP-bound and free forms.</text>
</comment>
<organism evidence="3 4">
    <name type="scientific">Alishewanella maricola</name>
    <dbReference type="NCBI Taxonomy" id="2795740"/>
    <lineage>
        <taxon>Bacteria</taxon>
        <taxon>Pseudomonadati</taxon>
        <taxon>Pseudomonadota</taxon>
        <taxon>Gammaproteobacteria</taxon>
        <taxon>Alteromonadales</taxon>
        <taxon>Alteromonadaceae</taxon>
        <taxon>Alishewanella</taxon>
    </lineage>
</organism>
<gene>
    <name evidence="3" type="ORF">JAO78_010105</name>
</gene>
<comment type="caution">
    <text evidence="3">The sequence shown here is derived from an EMBL/GenBank/DDBJ whole genome shotgun (WGS) entry which is preliminary data.</text>
</comment>
<feature type="domain" description="PilZ" evidence="2">
    <location>
        <begin position="3"/>
        <end position="100"/>
    </location>
</feature>
<dbReference type="Proteomes" id="UP000633814">
    <property type="component" value="Unassembled WGS sequence"/>
</dbReference>